<dbReference type="GO" id="GO:0005524">
    <property type="term" value="F:ATP binding"/>
    <property type="evidence" value="ECO:0007669"/>
    <property type="project" value="UniProtKB-KW"/>
</dbReference>
<evidence type="ECO:0000256" key="4">
    <source>
        <dbReference type="ARBA" id="ARBA00022598"/>
    </source>
</evidence>
<dbReference type="AlphaFoldDB" id="A0A9W4CUA8"/>
<keyword evidence="8 10" id="KW-0030">Aminoacyl-tRNA synthetase</keyword>
<comment type="caution">
    <text evidence="11">The sequence shown here is derived from an EMBL/GenBank/DDBJ whole genome shotgun (WGS) entry which is preliminary data.</text>
</comment>
<dbReference type="PANTHER" id="PTHR43766">
    <property type="entry name" value="TRYPTOPHAN--TRNA LIGASE, MITOCHONDRIAL"/>
    <property type="match status" value="1"/>
</dbReference>
<evidence type="ECO:0000256" key="2">
    <source>
        <dbReference type="ARBA" id="ARBA00005594"/>
    </source>
</evidence>
<organism evidence="11 12">
    <name type="scientific">Blumeria graminis f. sp. triticale</name>
    <dbReference type="NCBI Taxonomy" id="1689686"/>
    <lineage>
        <taxon>Eukaryota</taxon>
        <taxon>Fungi</taxon>
        <taxon>Dikarya</taxon>
        <taxon>Ascomycota</taxon>
        <taxon>Pezizomycotina</taxon>
        <taxon>Leotiomycetes</taxon>
        <taxon>Erysiphales</taxon>
        <taxon>Erysiphaceae</taxon>
        <taxon>Blumeria</taxon>
    </lineage>
</organism>
<proteinExistence type="inferred from homology"/>
<dbReference type="InterPro" id="IPR002305">
    <property type="entry name" value="aa-tRNA-synth_Ic"/>
</dbReference>
<dbReference type="InterPro" id="IPR050203">
    <property type="entry name" value="Trp-tRNA_synthetase"/>
</dbReference>
<evidence type="ECO:0000256" key="7">
    <source>
        <dbReference type="ARBA" id="ARBA00022917"/>
    </source>
</evidence>
<evidence type="ECO:0000256" key="5">
    <source>
        <dbReference type="ARBA" id="ARBA00022741"/>
    </source>
</evidence>
<evidence type="ECO:0000256" key="10">
    <source>
        <dbReference type="RuleBase" id="RU363036"/>
    </source>
</evidence>
<dbReference type="GO" id="GO:0004830">
    <property type="term" value="F:tryptophan-tRNA ligase activity"/>
    <property type="evidence" value="ECO:0007669"/>
    <property type="project" value="UniProtKB-EC"/>
</dbReference>
<comment type="similarity">
    <text evidence="2 10">Belongs to the class-I aminoacyl-tRNA synthetase family.</text>
</comment>
<dbReference type="GO" id="GO:0070183">
    <property type="term" value="P:mitochondrial tryptophanyl-tRNA aminoacylation"/>
    <property type="evidence" value="ECO:0007669"/>
    <property type="project" value="TreeGrafter"/>
</dbReference>
<evidence type="ECO:0000256" key="6">
    <source>
        <dbReference type="ARBA" id="ARBA00022840"/>
    </source>
</evidence>
<dbReference type="PROSITE" id="PS00178">
    <property type="entry name" value="AA_TRNA_LIGASE_I"/>
    <property type="match status" value="1"/>
</dbReference>
<sequence>MARYHLEMYRGVGFATSRTLNSQMKISRCLQTSACQIPSTHTAEVTDPVPKTIFSAIQPTGIPHLGNYLGAMKFWVHLQKTELPSTKLIFSVADLHALTVPQVPELLRKSRLQTLASMLSVGLDETRCTIFMQSEFGTVTELMWILSCTASLGYLSRMTQWKSKANLNSNATFKENNGITAKAKLGLFSYPVLQAADILIHRATHVPVGADQAQHLEFARECVTNFNATYSPVLVKPQTLHSPTTRIRSLANPSQKMSKSHAARNSRILVTDTKKEIREKLNHAVTDSENVISWNPDSRPGVSNLLSIFSAFDVSSRTPEKLAEDMKGLGLGDLKHHLTETIEENIKPIRERYNTLISNDNYLEKVASRGLEQAISTGIKTMADVKAALGLTSR</sequence>
<name>A0A9W4CUA8_BLUGR</name>
<evidence type="ECO:0000256" key="9">
    <source>
        <dbReference type="ARBA" id="ARBA00030268"/>
    </source>
</evidence>
<evidence type="ECO:0000256" key="1">
    <source>
        <dbReference type="ARBA" id="ARBA00004173"/>
    </source>
</evidence>
<protein>
    <recommendedName>
        <fullName evidence="3">tryptophan--tRNA ligase</fullName>
        <ecNumber evidence="3">6.1.1.2</ecNumber>
    </recommendedName>
    <alternativeName>
        <fullName evidence="9">Tryptophanyl-tRNA synthetase</fullName>
    </alternativeName>
</protein>
<dbReference type="Pfam" id="PF00579">
    <property type="entry name" value="tRNA-synt_1b"/>
    <property type="match status" value="1"/>
</dbReference>
<evidence type="ECO:0000256" key="8">
    <source>
        <dbReference type="ARBA" id="ARBA00023146"/>
    </source>
</evidence>
<comment type="subcellular location">
    <subcellularLocation>
        <location evidence="1">Mitochondrion</location>
    </subcellularLocation>
</comment>
<dbReference type="InterPro" id="IPR001412">
    <property type="entry name" value="aa-tRNA-synth_I_CS"/>
</dbReference>
<evidence type="ECO:0000313" key="12">
    <source>
        <dbReference type="Proteomes" id="UP000683417"/>
    </source>
</evidence>
<dbReference type="Proteomes" id="UP000683417">
    <property type="component" value="Unassembled WGS sequence"/>
</dbReference>
<evidence type="ECO:0000256" key="3">
    <source>
        <dbReference type="ARBA" id="ARBA00013161"/>
    </source>
</evidence>
<dbReference type="GO" id="GO:0005759">
    <property type="term" value="C:mitochondrial matrix"/>
    <property type="evidence" value="ECO:0007669"/>
    <property type="project" value="TreeGrafter"/>
</dbReference>
<dbReference type="EC" id="6.1.1.2" evidence="3"/>
<keyword evidence="7 10" id="KW-0648">Protein biosynthesis</keyword>
<gene>
    <name evidence="11" type="ORF">BGTH12_LOCUS58</name>
</gene>
<dbReference type="InterPro" id="IPR002306">
    <property type="entry name" value="Trp-tRNA-ligase"/>
</dbReference>
<keyword evidence="5 10" id="KW-0547">Nucleotide-binding</keyword>
<dbReference type="NCBIfam" id="TIGR00233">
    <property type="entry name" value="trpS"/>
    <property type="match status" value="1"/>
</dbReference>
<evidence type="ECO:0000313" key="11">
    <source>
        <dbReference type="EMBL" id="CAD6498700.1"/>
    </source>
</evidence>
<dbReference type="EMBL" id="CAJHIT010000001">
    <property type="protein sequence ID" value="CAD6498700.1"/>
    <property type="molecule type" value="Genomic_DNA"/>
</dbReference>
<reference evidence="11" key="1">
    <citation type="submission" date="2020-10" db="EMBL/GenBank/DDBJ databases">
        <authorList>
            <person name="Muller C M."/>
        </authorList>
    </citation>
    <scope>NUCLEOTIDE SEQUENCE</scope>
    <source>
        <strain evidence="11">THUN-12</strain>
    </source>
</reference>
<accession>A0A9W4CUA8</accession>
<dbReference type="FunFam" id="1.10.240.10:FF:000002">
    <property type="entry name" value="Tryptophan--tRNA ligase"/>
    <property type="match status" value="1"/>
</dbReference>
<dbReference type="PANTHER" id="PTHR43766:SF1">
    <property type="entry name" value="TRYPTOPHAN--TRNA LIGASE, MITOCHONDRIAL"/>
    <property type="match status" value="1"/>
</dbReference>
<keyword evidence="4 10" id="KW-0436">Ligase</keyword>
<keyword evidence="6 10" id="KW-0067">ATP-binding</keyword>
<dbReference type="CDD" id="cd00806">
    <property type="entry name" value="TrpRS_core"/>
    <property type="match status" value="1"/>
</dbReference>